<dbReference type="Pfam" id="PF00822">
    <property type="entry name" value="PMP22_Claudin"/>
    <property type="match status" value="1"/>
</dbReference>
<evidence type="ECO:0000313" key="7">
    <source>
        <dbReference type="Proteomes" id="UP000683360"/>
    </source>
</evidence>
<evidence type="ECO:0000256" key="1">
    <source>
        <dbReference type="ARBA" id="ARBA00004141"/>
    </source>
</evidence>
<evidence type="ECO:0000256" key="5">
    <source>
        <dbReference type="SAM" id="Phobius"/>
    </source>
</evidence>
<evidence type="ECO:0000256" key="4">
    <source>
        <dbReference type="ARBA" id="ARBA00023136"/>
    </source>
</evidence>
<reference evidence="6" key="1">
    <citation type="submission" date="2021-03" db="EMBL/GenBank/DDBJ databases">
        <authorList>
            <person name="Bekaert M."/>
        </authorList>
    </citation>
    <scope>NUCLEOTIDE SEQUENCE</scope>
</reference>
<proteinExistence type="predicted"/>
<dbReference type="InterPro" id="IPR004031">
    <property type="entry name" value="PMP22/EMP/MP20/Claudin"/>
</dbReference>
<feature type="transmembrane region" description="Helical" evidence="5">
    <location>
        <begin position="68"/>
        <end position="95"/>
    </location>
</feature>
<feature type="transmembrane region" description="Helical" evidence="5">
    <location>
        <begin position="107"/>
        <end position="127"/>
    </location>
</feature>
<dbReference type="PANTHER" id="PTHR21284">
    <property type="entry name" value="EG:80H7.2 PROTEIN"/>
    <property type="match status" value="1"/>
</dbReference>
<evidence type="ECO:0000256" key="3">
    <source>
        <dbReference type="ARBA" id="ARBA00022989"/>
    </source>
</evidence>
<organism evidence="6 7">
    <name type="scientific">Mytilus edulis</name>
    <name type="common">Blue mussel</name>
    <dbReference type="NCBI Taxonomy" id="6550"/>
    <lineage>
        <taxon>Eukaryota</taxon>
        <taxon>Metazoa</taxon>
        <taxon>Spiralia</taxon>
        <taxon>Lophotrochozoa</taxon>
        <taxon>Mollusca</taxon>
        <taxon>Bivalvia</taxon>
        <taxon>Autobranchia</taxon>
        <taxon>Pteriomorphia</taxon>
        <taxon>Mytilida</taxon>
        <taxon>Mytiloidea</taxon>
        <taxon>Mytilidae</taxon>
        <taxon>Mytilinae</taxon>
        <taxon>Mytilus</taxon>
    </lineage>
</organism>
<dbReference type="OrthoDB" id="6149645at2759"/>
<keyword evidence="2 5" id="KW-0812">Transmembrane</keyword>
<gene>
    <name evidence="6" type="ORF">MEDL_67976</name>
</gene>
<dbReference type="Gene3D" id="1.20.140.150">
    <property type="match status" value="1"/>
</dbReference>
<keyword evidence="4 5" id="KW-0472">Membrane</keyword>
<accession>A0A8S3VND5</accession>
<name>A0A8S3VND5_MYTED</name>
<feature type="transmembrane region" description="Helical" evidence="5">
    <location>
        <begin position="147"/>
        <end position="171"/>
    </location>
</feature>
<comment type="caution">
    <text evidence="6">The sequence shown here is derived from an EMBL/GenBank/DDBJ whole genome shotgun (WGS) entry which is preliminary data.</text>
</comment>
<comment type="subcellular location">
    <subcellularLocation>
        <location evidence="1">Membrane</location>
        <topology evidence="1">Multi-pass membrane protein</topology>
    </subcellularLocation>
</comment>
<sequence>MQSCAAVTGLILLVITDLGTIISYATPFWVIHSTNRDQGLWALCEGTNCQWIYDASFLTGKEFHKEGWFIAVQGLMSVGLALCLLSLLIATISLCCQKQSCSPSGTIAGLLLTTFLAMCVAVILFGIKASQELKVTVGFDSKTDDCFGWSFWLAAASAALSLATSGVYGCASRID</sequence>
<dbReference type="Proteomes" id="UP000683360">
    <property type="component" value="Unassembled WGS sequence"/>
</dbReference>
<keyword evidence="3 5" id="KW-1133">Transmembrane helix</keyword>
<dbReference type="GO" id="GO:0016020">
    <property type="term" value="C:membrane"/>
    <property type="evidence" value="ECO:0007669"/>
    <property type="project" value="UniProtKB-SubCell"/>
</dbReference>
<evidence type="ECO:0000256" key="2">
    <source>
        <dbReference type="ARBA" id="ARBA00022692"/>
    </source>
</evidence>
<dbReference type="PANTHER" id="PTHR21284:SF12">
    <property type="entry name" value="EG:80H7.2 PROTEIN"/>
    <property type="match status" value="1"/>
</dbReference>
<dbReference type="EMBL" id="CAJPWZ010003308">
    <property type="protein sequence ID" value="CAG2256644.1"/>
    <property type="molecule type" value="Genomic_DNA"/>
</dbReference>
<protein>
    <submittedName>
        <fullName evidence="6">Uncharacterized protein</fullName>
    </submittedName>
</protein>
<evidence type="ECO:0000313" key="6">
    <source>
        <dbReference type="EMBL" id="CAG2256644.1"/>
    </source>
</evidence>
<keyword evidence="7" id="KW-1185">Reference proteome</keyword>
<dbReference type="AlphaFoldDB" id="A0A8S3VND5"/>